<dbReference type="InParanoid" id="A4HVQ1"/>
<dbReference type="InterPro" id="IPR032277">
    <property type="entry name" value="Ribosomal_eS4_C"/>
</dbReference>
<dbReference type="Gene3D" id="2.40.50.740">
    <property type="match status" value="1"/>
</dbReference>
<dbReference type="Pfam" id="PF08071">
    <property type="entry name" value="RS4NT"/>
    <property type="match status" value="1"/>
</dbReference>
<dbReference type="VEuPathDB" id="TriTrypDB:LINF_130017300"/>
<dbReference type="InterPro" id="IPR013845">
    <property type="entry name" value="Ribosomal_eS4_central_region"/>
</dbReference>
<dbReference type="InterPro" id="IPR036986">
    <property type="entry name" value="S4_RNA-bd_sf"/>
</dbReference>
<dbReference type="PROSITE" id="PS50889">
    <property type="entry name" value="S4"/>
    <property type="match status" value="1"/>
</dbReference>
<dbReference type="InterPro" id="IPR000876">
    <property type="entry name" value="Ribosomal_eS4"/>
</dbReference>
<organism evidence="10 11">
    <name type="scientific">Leishmania infantum</name>
    <dbReference type="NCBI Taxonomy" id="5671"/>
    <lineage>
        <taxon>Eukaryota</taxon>
        <taxon>Discoba</taxon>
        <taxon>Euglenozoa</taxon>
        <taxon>Kinetoplastea</taxon>
        <taxon>Metakinetoplastina</taxon>
        <taxon>Trypanosomatida</taxon>
        <taxon>Trypanosomatidae</taxon>
        <taxon>Leishmaniinae</taxon>
        <taxon>Leishmania</taxon>
    </lineage>
</organism>
<dbReference type="HAMAP" id="MF_00485">
    <property type="entry name" value="Ribosomal_eS4"/>
    <property type="match status" value="1"/>
</dbReference>
<evidence type="ECO:0000259" key="8">
    <source>
        <dbReference type="Pfam" id="PF08071"/>
    </source>
</evidence>
<evidence type="ECO:0000256" key="4">
    <source>
        <dbReference type="ARBA" id="ARBA00022980"/>
    </source>
</evidence>
<dbReference type="AlphaFoldDB" id="A4HVQ1"/>
<sequence>MAAILAYVHGLYTCASLSYRSPSLCLCLPRVYNGSLFHHLPTTTKRPAATRQQHRRNIIYTDTYTLCITEKRPSTVICALPSMEHAHTPQTCTAVTRGGDGPRATSCTVVRCSSSPPLLPWHLIAVAISILFFSIDTSTTFLRTPTSLLTYLLAAPLCALPPPSNIHTCARNTRFGPTRAAHKQEERNTFPSFLGRARRPRNALPTKMAKKHLKRLYAPKDWMLSKLTGVFAPRPRPGPHKLRECLPLLVIIRNRLKYALNAREGEMILRQGLVHVDNHPRRDGKYPAGFMDVVEIPKTGDRFRLMYDVKGRFALVSLSEAEAQIKLMKVVNLYTATGRVPVAVTHDGHRIRYPDPHTSIGDTIVYNVKEKKCVDLIKNRQGKAVIVTGGANRGRIGEIVKVECHPGAFNIAHLKDASGAEFATRAANIFVIGKDLNHLQVTVPKQQGLRMNVIQEREERLIAAEARKNAPARGARKARK</sequence>
<evidence type="ECO:0000259" key="7">
    <source>
        <dbReference type="Pfam" id="PF00900"/>
    </source>
</evidence>
<dbReference type="KEGG" id="lif:LINJ_13_1130"/>
<keyword evidence="3 6" id="KW-0694">RNA-binding</keyword>
<dbReference type="Gene3D" id="3.10.290.10">
    <property type="entry name" value="RNA-binding S4 domain"/>
    <property type="match status" value="1"/>
</dbReference>
<dbReference type="STRING" id="5671.A4HVQ1"/>
<feature type="domain" description="Small ribosomal subunit protein eS4 N-terminal" evidence="8">
    <location>
        <begin position="210"/>
        <end position="243"/>
    </location>
</feature>
<dbReference type="GO" id="GO:0003735">
    <property type="term" value="F:structural constituent of ribosome"/>
    <property type="evidence" value="ECO:0007669"/>
    <property type="project" value="InterPro"/>
</dbReference>
<proteinExistence type="inferred from homology"/>
<dbReference type="FunCoup" id="A4HVQ1">
    <property type="interactions" value="332"/>
</dbReference>
<dbReference type="RefSeq" id="XP_001464142.1">
    <property type="nucleotide sequence ID" value="XM_001464105.1"/>
</dbReference>
<dbReference type="Proteomes" id="UP000008153">
    <property type="component" value="Chromosome 13"/>
</dbReference>
<evidence type="ECO:0000313" key="10">
    <source>
        <dbReference type="EMBL" id="CAM66518.1"/>
    </source>
</evidence>
<evidence type="ECO:0000256" key="3">
    <source>
        <dbReference type="ARBA" id="ARBA00022884"/>
    </source>
</evidence>
<dbReference type="GeneID" id="5067524"/>
<dbReference type="eggNOG" id="KOG0378">
    <property type="taxonomic scope" value="Eukaryota"/>
</dbReference>
<keyword evidence="4 10" id="KW-0689">Ribosomal protein</keyword>
<dbReference type="CDD" id="cd06087">
    <property type="entry name" value="KOW_RPS4"/>
    <property type="match status" value="1"/>
</dbReference>
<accession>A4HVQ1</accession>
<dbReference type="Pfam" id="PF00900">
    <property type="entry name" value="Ribosomal_S4e"/>
    <property type="match status" value="1"/>
</dbReference>
<feature type="domain" description="Small ribosomal subunit protein eS4 C-terminal" evidence="9">
    <location>
        <begin position="416"/>
        <end position="463"/>
    </location>
</feature>
<dbReference type="PANTHER" id="PTHR11581">
    <property type="entry name" value="30S/40S RIBOSOMAL PROTEIN S4"/>
    <property type="match status" value="1"/>
</dbReference>
<dbReference type="Gene3D" id="2.30.30.30">
    <property type="match status" value="1"/>
</dbReference>
<reference evidence="10 11" key="1">
    <citation type="journal article" date="2007" name="Nat. Genet.">
        <title>Comparative genomic analysis of three Leishmania species that cause diverse human disease.</title>
        <authorList>
            <person name="Peacock C.S."/>
            <person name="Seeger K."/>
            <person name="Harris D."/>
            <person name="Murphy L."/>
            <person name="Ruiz J.C."/>
            <person name="Quail M.A."/>
            <person name="Peters N."/>
            <person name="Adlem E."/>
            <person name="Tivey A."/>
            <person name="Aslett M."/>
            <person name="Kerhornou A."/>
            <person name="Ivens A."/>
            <person name="Fraser A."/>
            <person name="Rajandream M.A."/>
            <person name="Carver T."/>
            <person name="Norbertczak H."/>
            <person name="Chillingworth T."/>
            <person name="Hance Z."/>
            <person name="Jagels K."/>
            <person name="Moule S."/>
            <person name="Ormond D."/>
            <person name="Rutter S."/>
            <person name="Squares R."/>
            <person name="Whitehead S."/>
            <person name="Rabbinowitsch E."/>
            <person name="Arrowsmith C."/>
            <person name="White B."/>
            <person name="Thurston S."/>
            <person name="Bringaud F."/>
            <person name="Baldauf S.L."/>
            <person name="Faulconbridge A."/>
            <person name="Jeffares D."/>
            <person name="Depledge D.P."/>
            <person name="Oyola S.O."/>
            <person name="Hilley J.D."/>
            <person name="Brito L.O."/>
            <person name="Tosi L.R."/>
            <person name="Barrell B."/>
            <person name="Cruz A.K."/>
            <person name="Mottram J.C."/>
            <person name="Smith D.F."/>
            <person name="Berriman M."/>
        </authorList>
    </citation>
    <scope>NUCLEOTIDE SEQUENCE [LARGE SCALE GENOMIC DNA]</scope>
    <source>
        <strain evidence="10 11">JPCM5</strain>
    </source>
</reference>
<dbReference type="InterPro" id="IPR014722">
    <property type="entry name" value="Rib_uL2_dom2"/>
</dbReference>
<dbReference type="FunFam" id="3.10.290.10:FF:000002">
    <property type="entry name" value="40S ribosomal protein S4"/>
    <property type="match status" value="1"/>
</dbReference>
<evidence type="ECO:0000256" key="2">
    <source>
        <dbReference type="ARBA" id="ARBA00022730"/>
    </source>
</evidence>
<reference evidence="10 11" key="2">
    <citation type="journal article" date="2011" name="Genome Res.">
        <title>Chromosome and gene copy number variation allow major structural change between species and strains of Leishmania.</title>
        <authorList>
            <person name="Rogers M.B."/>
            <person name="Hilley J.D."/>
            <person name="Dickens N.J."/>
            <person name="Wilkes J."/>
            <person name="Bates P.A."/>
            <person name="Depledge D.P."/>
            <person name="Harris D."/>
            <person name="Her Y."/>
            <person name="Herzyk P."/>
            <person name="Imamura H."/>
            <person name="Otto T.D."/>
            <person name="Sanders M."/>
            <person name="Seeger K."/>
            <person name="Dujardin J.C."/>
            <person name="Berriman M."/>
            <person name="Smith D.F."/>
            <person name="Hertz-Fowler C."/>
            <person name="Mottram J.C."/>
        </authorList>
    </citation>
    <scope>NUCLEOTIDE SEQUENCE [LARGE SCALE GENOMIC DNA]</scope>
    <source>
        <strain evidence="10 11">JPCM5</strain>
    </source>
</reference>
<evidence type="ECO:0000256" key="5">
    <source>
        <dbReference type="ARBA" id="ARBA00023274"/>
    </source>
</evidence>
<dbReference type="GO" id="GO:0019843">
    <property type="term" value="F:rRNA binding"/>
    <property type="evidence" value="ECO:0007669"/>
    <property type="project" value="UniProtKB-KW"/>
</dbReference>
<dbReference type="InterPro" id="IPR038237">
    <property type="entry name" value="Ribosomal_eS4_central_sf"/>
</dbReference>
<dbReference type="GO" id="GO:0022627">
    <property type="term" value="C:cytosolic small ribosomal subunit"/>
    <property type="evidence" value="ECO:0007669"/>
    <property type="project" value="TreeGrafter"/>
</dbReference>
<dbReference type="PANTHER" id="PTHR11581:SF0">
    <property type="entry name" value="SMALL RIBOSOMAL SUBUNIT PROTEIN ES4"/>
    <property type="match status" value="1"/>
</dbReference>
<dbReference type="FunFam" id="2.30.30.30:FF:000041">
    <property type="entry name" value="40S ribosomal protein S4"/>
    <property type="match status" value="1"/>
</dbReference>
<evidence type="ECO:0000256" key="6">
    <source>
        <dbReference type="PROSITE-ProRule" id="PRU00182"/>
    </source>
</evidence>
<comment type="similarity">
    <text evidence="1">Belongs to the eukaryotic ribosomal protein eS4 family.</text>
</comment>
<dbReference type="GO" id="GO:0006412">
    <property type="term" value="P:translation"/>
    <property type="evidence" value="ECO:0007669"/>
    <property type="project" value="InterPro"/>
</dbReference>
<dbReference type="Pfam" id="PF16121">
    <property type="entry name" value="40S_S4_C"/>
    <property type="match status" value="1"/>
</dbReference>
<dbReference type="InterPro" id="IPR013843">
    <property type="entry name" value="Ribosomal_eS4_N"/>
</dbReference>
<dbReference type="InterPro" id="IPR041982">
    <property type="entry name" value="Ribosomal_eS4_KOW"/>
</dbReference>
<dbReference type="SMR" id="A4HVQ1"/>
<keyword evidence="2" id="KW-0699">rRNA-binding</keyword>
<evidence type="ECO:0000313" key="11">
    <source>
        <dbReference type="Proteomes" id="UP000008153"/>
    </source>
</evidence>
<dbReference type="CDD" id="cd00165">
    <property type="entry name" value="S4"/>
    <property type="match status" value="1"/>
</dbReference>
<name>A4HVQ1_LEIIN</name>
<dbReference type="EMBL" id="FR796445">
    <property type="protein sequence ID" value="CAM66518.1"/>
    <property type="molecule type" value="Genomic_DNA"/>
</dbReference>
<evidence type="ECO:0000259" key="9">
    <source>
        <dbReference type="Pfam" id="PF16121"/>
    </source>
</evidence>
<gene>
    <name evidence="10" type="ORF">LINJ_13_1130</name>
</gene>
<keyword evidence="5" id="KW-0687">Ribonucleoprotein</keyword>
<evidence type="ECO:0000256" key="1">
    <source>
        <dbReference type="ARBA" id="ARBA00007500"/>
    </source>
</evidence>
<keyword evidence="11" id="KW-1185">Reference proteome</keyword>
<feature type="domain" description="Small ribosomal subunit protein eS4 central region" evidence="7">
    <location>
        <begin position="299"/>
        <end position="372"/>
    </location>
</feature>
<protein>
    <submittedName>
        <fullName evidence="10">Putative 40S ribosomal protein S4</fullName>
    </submittedName>
</protein>